<comment type="caution">
    <text evidence="2">The sequence shown here is derived from an EMBL/GenBank/DDBJ whole genome shotgun (WGS) entry which is preliminary data.</text>
</comment>
<evidence type="ECO:0000313" key="2">
    <source>
        <dbReference type="EMBL" id="GGQ92167.1"/>
    </source>
</evidence>
<dbReference type="EMBL" id="BMQL01000001">
    <property type="protein sequence ID" value="GGQ92167.1"/>
    <property type="molecule type" value="Genomic_DNA"/>
</dbReference>
<reference evidence="2" key="1">
    <citation type="journal article" date="2014" name="Int. J. Syst. Evol. Microbiol.">
        <title>Complete genome sequence of Corynebacterium casei LMG S-19264T (=DSM 44701T), isolated from a smear-ripened cheese.</title>
        <authorList>
            <consortium name="US DOE Joint Genome Institute (JGI-PGF)"/>
            <person name="Walter F."/>
            <person name="Albersmeier A."/>
            <person name="Kalinowski J."/>
            <person name="Ruckert C."/>
        </authorList>
    </citation>
    <scope>NUCLEOTIDE SEQUENCE</scope>
    <source>
        <strain evidence="2">JCM 31311</strain>
    </source>
</reference>
<feature type="chain" id="PRO_5037732443" description="Lipoprotein" evidence="1">
    <location>
        <begin position="18"/>
        <end position="143"/>
    </location>
</feature>
<dbReference type="AlphaFoldDB" id="A0A918BTM1"/>
<dbReference type="PROSITE" id="PS51257">
    <property type="entry name" value="PROKAR_LIPOPROTEIN"/>
    <property type="match status" value="1"/>
</dbReference>
<keyword evidence="1" id="KW-0732">Signal</keyword>
<proteinExistence type="predicted"/>
<feature type="signal peptide" evidence="1">
    <location>
        <begin position="1"/>
        <end position="17"/>
    </location>
</feature>
<evidence type="ECO:0000313" key="3">
    <source>
        <dbReference type="Proteomes" id="UP000603865"/>
    </source>
</evidence>
<sequence length="143" mass="14733">MRSHVFACLLLPVLALASCTPAVSGNAGKPVSLGGFAGRWEGYVNRWDSGKQLAYTLTISSSSDGAGIAGNVSYTKCDAKITVQSLSATILNATESNTTGSCLGGPFTLVLNQDGTRLNYSGFQGSDGYTTNAPNTTGTLVKK</sequence>
<protein>
    <recommendedName>
        <fullName evidence="4">Lipoprotein</fullName>
    </recommendedName>
</protein>
<keyword evidence="3" id="KW-1185">Reference proteome</keyword>
<name>A0A918BTM1_9DEIO</name>
<reference evidence="2" key="2">
    <citation type="submission" date="2020-09" db="EMBL/GenBank/DDBJ databases">
        <authorList>
            <person name="Sun Q."/>
            <person name="Ohkuma M."/>
        </authorList>
    </citation>
    <scope>NUCLEOTIDE SEQUENCE</scope>
    <source>
        <strain evidence="2">JCM 31311</strain>
    </source>
</reference>
<gene>
    <name evidence="2" type="ORF">GCM10008957_00090</name>
</gene>
<dbReference type="RefSeq" id="WP_189087442.1">
    <property type="nucleotide sequence ID" value="NZ_BMQL01000001.1"/>
</dbReference>
<organism evidence="2 3">
    <name type="scientific">Deinococcus ruber</name>
    <dbReference type="NCBI Taxonomy" id="1848197"/>
    <lineage>
        <taxon>Bacteria</taxon>
        <taxon>Thermotogati</taxon>
        <taxon>Deinococcota</taxon>
        <taxon>Deinococci</taxon>
        <taxon>Deinococcales</taxon>
        <taxon>Deinococcaceae</taxon>
        <taxon>Deinococcus</taxon>
    </lineage>
</organism>
<accession>A0A918BTM1</accession>
<evidence type="ECO:0000256" key="1">
    <source>
        <dbReference type="SAM" id="SignalP"/>
    </source>
</evidence>
<dbReference type="Proteomes" id="UP000603865">
    <property type="component" value="Unassembled WGS sequence"/>
</dbReference>
<evidence type="ECO:0008006" key="4">
    <source>
        <dbReference type="Google" id="ProtNLM"/>
    </source>
</evidence>